<dbReference type="PANTHER" id="PTHR24321:SF8">
    <property type="entry name" value="ESTRADIOL 17-BETA-DEHYDROGENASE 8-RELATED"/>
    <property type="match status" value="1"/>
</dbReference>
<dbReference type="SUPFAM" id="SSF51735">
    <property type="entry name" value="NAD(P)-binding Rossmann-fold domains"/>
    <property type="match status" value="1"/>
</dbReference>
<dbReference type="InterPro" id="IPR002347">
    <property type="entry name" value="SDR_fam"/>
</dbReference>
<dbReference type="CDD" id="cd05233">
    <property type="entry name" value="SDR_c"/>
    <property type="match status" value="1"/>
</dbReference>
<dbReference type="PANTHER" id="PTHR24321">
    <property type="entry name" value="DEHYDROGENASES, SHORT CHAIN"/>
    <property type="match status" value="1"/>
</dbReference>
<gene>
    <name evidence="3" type="ORF">NFI88_08890</name>
</gene>
<dbReference type="InterPro" id="IPR036291">
    <property type="entry name" value="NAD(P)-bd_dom_sf"/>
</dbReference>
<evidence type="ECO:0000313" key="3">
    <source>
        <dbReference type="EMBL" id="MCQ8240950.1"/>
    </source>
</evidence>
<dbReference type="PRINTS" id="PR00080">
    <property type="entry name" value="SDRFAMILY"/>
</dbReference>
<comment type="similarity">
    <text evidence="1">Belongs to the short-chain dehydrogenases/reductases (SDR) family.</text>
</comment>
<dbReference type="RefSeq" id="WP_422919697.1">
    <property type="nucleotide sequence ID" value="NZ_JAMZEJ010000005.1"/>
</dbReference>
<accession>A0ABT1VXN4</accession>
<dbReference type="NCBIfam" id="NF005559">
    <property type="entry name" value="PRK07231.1"/>
    <property type="match status" value="1"/>
</dbReference>
<dbReference type="PRINTS" id="PR00081">
    <property type="entry name" value="GDHRDH"/>
</dbReference>
<evidence type="ECO:0000313" key="4">
    <source>
        <dbReference type="Proteomes" id="UP001524547"/>
    </source>
</evidence>
<dbReference type="Gene3D" id="3.40.50.720">
    <property type="entry name" value="NAD(P)-binding Rossmann-like Domain"/>
    <property type="match status" value="1"/>
</dbReference>
<dbReference type="Pfam" id="PF13561">
    <property type="entry name" value="adh_short_C2"/>
    <property type="match status" value="1"/>
</dbReference>
<name>A0ABT1VXN4_9PROT</name>
<keyword evidence="4" id="KW-1185">Reference proteome</keyword>
<evidence type="ECO:0000256" key="1">
    <source>
        <dbReference type="ARBA" id="ARBA00006484"/>
    </source>
</evidence>
<dbReference type="Proteomes" id="UP001524547">
    <property type="component" value="Unassembled WGS sequence"/>
</dbReference>
<dbReference type="EMBL" id="JAMZEJ010000005">
    <property type="protein sequence ID" value="MCQ8240950.1"/>
    <property type="molecule type" value="Genomic_DNA"/>
</dbReference>
<keyword evidence="2" id="KW-0560">Oxidoreductase</keyword>
<comment type="caution">
    <text evidence="3">The sequence shown here is derived from an EMBL/GenBank/DDBJ whole genome shotgun (WGS) entry which is preliminary data.</text>
</comment>
<organism evidence="3 4">
    <name type="scientific">Rhizosaccharibacter radicis</name>
    <dbReference type="NCBI Taxonomy" id="2782605"/>
    <lineage>
        <taxon>Bacteria</taxon>
        <taxon>Pseudomonadati</taxon>
        <taxon>Pseudomonadota</taxon>
        <taxon>Alphaproteobacteria</taxon>
        <taxon>Acetobacterales</taxon>
        <taxon>Acetobacteraceae</taxon>
        <taxon>Rhizosaccharibacter</taxon>
    </lineage>
</organism>
<sequence length="254" mass="25862">MADGTRGNRMAGHTAIVTGAGKGIGAAAARLLAREGAAVMLADIDLPAVEEVAAGLAAEGLTVAPMRTDVSDDAEVRALVRETARRFGTVSVLVANAGLIPEATLEDATVEVWDRTLSVNGRGMFLCCKHAAAEMVRGGRGAIVCTASISSFTGQVGQAIYGPAKAVAAGIVKHLAIDLAPKKVRVNGVAPGTIDTPAVASMSEDGIRETIAQHPLGRIGRPEEVAAAILFLASDEASFITGAILPVDGGYLAR</sequence>
<reference evidence="3 4" key="1">
    <citation type="submission" date="2022-06" db="EMBL/GenBank/DDBJ databases">
        <title>Rhizosaccharibacter gen. nov. sp. nov. KSS12, endophytic bacteria isolated from sugarcane.</title>
        <authorList>
            <person name="Pitiwittayakul N."/>
        </authorList>
    </citation>
    <scope>NUCLEOTIDE SEQUENCE [LARGE SCALE GENOMIC DNA]</scope>
    <source>
        <strain evidence="3 4">KSS12</strain>
    </source>
</reference>
<protein>
    <submittedName>
        <fullName evidence="3">SDR family oxidoreductase</fullName>
    </submittedName>
</protein>
<proteinExistence type="inferred from homology"/>
<evidence type="ECO:0000256" key="2">
    <source>
        <dbReference type="ARBA" id="ARBA00023002"/>
    </source>
</evidence>